<dbReference type="Proteomes" id="UP001472866">
    <property type="component" value="Chromosome 02"/>
</dbReference>
<name>A0AAX4P123_9CHLO</name>
<keyword evidence="2" id="KW-1185">Reference proteome</keyword>
<dbReference type="EMBL" id="CP151502">
    <property type="protein sequence ID" value="WZN60085.1"/>
    <property type="molecule type" value="Genomic_DNA"/>
</dbReference>
<gene>
    <name evidence="1" type="ORF">HKI87_02g16130</name>
</gene>
<organism evidence="1 2">
    <name type="scientific">Chloropicon roscoffensis</name>
    <dbReference type="NCBI Taxonomy" id="1461544"/>
    <lineage>
        <taxon>Eukaryota</taxon>
        <taxon>Viridiplantae</taxon>
        <taxon>Chlorophyta</taxon>
        <taxon>Chloropicophyceae</taxon>
        <taxon>Chloropicales</taxon>
        <taxon>Chloropicaceae</taxon>
        <taxon>Chloropicon</taxon>
    </lineage>
</organism>
<evidence type="ECO:0000313" key="2">
    <source>
        <dbReference type="Proteomes" id="UP001472866"/>
    </source>
</evidence>
<sequence>MESPDVEEGQSSLVRAKEELEEEILLIQSSRLWGSCPSVRLPKDWQPDIIPRQVVMYKLVAAVGTKLVSVYDSSTEYWLGRKTVSKRGAFGWPPLDSCFFVYKTPMEASEATFPKKSRCAKAPKVLMKVLVSGMCYKHESGRKWACKEVTPVYFFKDVQVNP</sequence>
<proteinExistence type="predicted"/>
<evidence type="ECO:0000313" key="1">
    <source>
        <dbReference type="EMBL" id="WZN60085.1"/>
    </source>
</evidence>
<protein>
    <submittedName>
        <fullName evidence="1">Uncharacterized protein</fullName>
    </submittedName>
</protein>
<accession>A0AAX4P123</accession>
<dbReference type="AlphaFoldDB" id="A0AAX4P123"/>
<reference evidence="1 2" key="1">
    <citation type="submission" date="2024-03" db="EMBL/GenBank/DDBJ databases">
        <title>Complete genome sequence of the green alga Chloropicon roscoffensis RCC1871.</title>
        <authorList>
            <person name="Lemieux C."/>
            <person name="Pombert J.-F."/>
            <person name="Otis C."/>
            <person name="Turmel M."/>
        </authorList>
    </citation>
    <scope>NUCLEOTIDE SEQUENCE [LARGE SCALE GENOMIC DNA]</scope>
    <source>
        <strain evidence="1 2">RCC1871</strain>
    </source>
</reference>